<keyword evidence="7" id="KW-1133">Transmembrane helix</keyword>
<gene>
    <name evidence="10 12 13" type="ORF">SRAE_2000164350</name>
</gene>
<dbReference type="Proteomes" id="UP000035682">
    <property type="component" value="Unplaced"/>
</dbReference>
<keyword evidence="4" id="KW-0812">Transmembrane</keyword>
<dbReference type="GeneID" id="36379343"/>
<sequence>MNLTPSQKNAVNTIGTGIRIAVQYGFVPFVIFLGIRNGSDPLQNGEVVPISLLSLLWG</sequence>
<evidence type="ECO:0000256" key="1">
    <source>
        <dbReference type="ARBA" id="ARBA00004572"/>
    </source>
</evidence>
<dbReference type="GO" id="GO:0005742">
    <property type="term" value="C:mitochondrial outer membrane translocase complex"/>
    <property type="evidence" value="ECO:0007669"/>
    <property type="project" value="InterPro"/>
</dbReference>
<accession>A0A090LFQ5</accession>
<proteinExistence type="inferred from homology"/>
<organism evidence="10">
    <name type="scientific">Strongyloides ratti</name>
    <name type="common">Parasitic roundworm</name>
    <dbReference type="NCBI Taxonomy" id="34506"/>
    <lineage>
        <taxon>Eukaryota</taxon>
        <taxon>Metazoa</taxon>
        <taxon>Ecdysozoa</taxon>
        <taxon>Nematoda</taxon>
        <taxon>Chromadorea</taxon>
        <taxon>Rhabditida</taxon>
        <taxon>Tylenchina</taxon>
        <taxon>Panagrolaimomorpha</taxon>
        <taxon>Strongyloidoidea</taxon>
        <taxon>Strongyloididae</taxon>
        <taxon>Strongyloides</taxon>
    </lineage>
</organism>
<dbReference type="OrthoDB" id="284357at2759"/>
<evidence type="ECO:0000313" key="13">
    <source>
        <dbReference type="WormBase" id="SRAE_2000164350"/>
    </source>
</evidence>
<evidence type="ECO:0000256" key="7">
    <source>
        <dbReference type="ARBA" id="ARBA00022989"/>
    </source>
</evidence>
<protein>
    <submittedName>
        <fullName evidence="10">Mitochondrial import receptor subunit TOM7 family-containing protein</fullName>
    </submittedName>
    <submittedName>
        <fullName evidence="12">Mitochondrial import receptor subunit TOM7 homolog</fullName>
    </submittedName>
</protein>
<evidence type="ECO:0000313" key="10">
    <source>
        <dbReference type="EMBL" id="CEF66978.1"/>
    </source>
</evidence>
<reference evidence="12" key="2">
    <citation type="submission" date="2020-12" db="UniProtKB">
        <authorList>
            <consortium name="WormBaseParasite"/>
        </authorList>
    </citation>
    <scope>IDENTIFICATION</scope>
</reference>
<keyword evidence="11" id="KW-1185">Reference proteome</keyword>
<dbReference type="EMBL" id="LN609529">
    <property type="protein sequence ID" value="CEF66978.1"/>
    <property type="molecule type" value="Genomic_DNA"/>
</dbReference>
<keyword evidence="3" id="KW-0813">Transport</keyword>
<dbReference type="STRING" id="34506.A0A090LFQ5"/>
<reference evidence="10 11" key="1">
    <citation type="submission" date="2014-09" db="EMBL/GenBank/DDBJ databases">
        <authorList>
            <person name="Martin A.A."/>
        </authorList>
    </citation>
    <scope>NUCLEOTIDE SEQUENCE</scope>
    <source>
        <strain evidence="11">ED321</strain>
        <strain evidence="10">ED321 Heterogonic</strain>
    </source>
</reference>
<dbReference type="GO" id="GO:0030150">
    <property type="term" value="P:protein import into mitochondrial matrix"/>
    <property type="evidence" value="ECO:0007669"/>
    <property type="project" value="InterPro"/>
</dbReference>
<dbReference type="RefSeq" id="XP_024506178.1">
    <property type="nucleotide sequence ID" value="XM_024652620.1"/>
</dbReference>
<evidence type="ECO:0000256" key="2">
    <source>
        <dbReference type="ARBA" id="ARBA00010917"/>
    </source>
</evidence>
<keyword evidence="9" id="KW-0472">Membrane</keyword>
<dbReference type="WormBase" id="SRAE_2000164350">
    <property type="protein sequence ID" value="SRP06899"/>
    <property type="gene ID" value="WBGene00261849"/>
</dbReference>
<evidence type="ECO:0000256" key="8">
    <source>
        <dbReference type="ARBA" id="ARBA00023128"/>
    </source>
</evidence>
<dbReference type="CTD" id="36379343"/>
<evidence type="ECO:0000256" key="3">
    <source>
        <dbReference type="ARBA" id="ARBA00022448"/>
    </source>
</evidence>
<keyword evidence="5" id="KW-1000">Mitochondrion outer membrane</keyword>
<comment type="similarity">
    <text evidence="2">Belongs to the Tom7 family.</text>
</comment>
<dbReference type="OMA" id="FRIFVQW"/>
<evidence type="ECO:0000256" key="4">
    <source>
        <dbReference type="ARBA" id="ARBA00022692"/>
    </source>
</evidence>
<keyword evidence="10" id="KW-0675">Receptor</keyword>
<dbReference type="WBParaSite" id="SRAE_2000164350.1">
    <property type="protein sequence ID" value="SRAE_2000164350.1"/>
    <property type="gene ID" value="WBGene00261849"/>
</dbReference>
<evidence type="ECO:0000256" key="5">
    <source>
        <dbReference type="ARBA" id="ARBA00022787"/>
    </source>
</evidence>
<evidence type="ECO:0000256" key="9">
    <source>
        <dbReference type="ARBA" id="ARBA00023136"/>
    </source>
</evidence>
<name>A0A090LFQ5_STRRB</name>
<dbReference type="Pfam" id="PF08038">
    <property type="entry name" value="Tom7"/>
    <property type="match status" value="1"/>
</dbReference>
<evidence type="ECO:0000313" key="12">
    <source>
        <dbReference type="WBParaSite" id="SRAE_2000164350.1"/>
    </source>
</evidence>
<keyword evidence="8" id="KW-0496">Mitochondrion</keyword>
<dbReference type="InterPro" id="IPR012621">
    <property type="entry name" value="Tom7"/>
</dbReference>
<dbReference type="AlphaFoldDB" id="A0A090LFQ5"/>
<evidence type="ECO:0000256" key="6">
    <source>
        <dbReference type="ARBA" id="ARBA00022927"/>
    </source>
</evidence>
<evidence type="ECO:0000313" key="11">
    <source>
        <dbReference type="Proteomes" id="UP000035682"/>
    </source>
</evidence>
<keyword evidence="6" id="KW-0653">Protein transport</keyword>
<comment type="subcellular location">
    <subcellularLocation>
        <location evidence="1">Mitochondrion outer membrane</location>
        <topology evidence="1">Single-pass membrane protein</topology>
    </subcellularLocation>
</comment>